<accession>A0AA86T6K2</accession>
<organism evidence="2 3">
    <name type="scientific">Sphenostylis stenocarpa</name>
    <dbReference type="NCBI Taxonomy" id="92480"/>
    <lineage>
        <taxon>Eukaryota</taxon>
        <taxon>Viridiplantae</taxon>
        <taxon>Streptophyta</taxon>
        <taxon>Embryophyta</taxon>
        <taxon>Tracheophyta</taxon>
        <taxon>Spermatophyta</taxon>
        <taxon>Magnoliopsida</taxon>
        <taxon>eudicotyledons</taxon>
        <taxon>Gunneridae</taxon>
        <taxon>Pentapetalae</taxon>
        <taxon>rosids</taxon>
        <taxon>fabids</taxon>
        <taxon>Fabales</taxon>
        <taxon>Fabaceae</taxon>
        <taxon>Papilionoideae</taxon>
        <taxon>50 kb inversion clade</taxon>
        <taxon>NPAAA clade</taxon>
        <taxon>indigoferoid/millettioid clade</taxon>
        <taxon>Phaseoleae</taxon>
        <taxon>Sphenostylis</taxon>
    </lineage>
</organism>
<sequence length="84" mass="9626">MGVRGAGDRSLVRMRWRSGGDGGEGWDPEERKVGFGEGDGKRLRVGSWEIWVKVGEKRVSESVAKDEIQRHHLGFLRMTRERIF</sequence>
<keyword evidence="3" id="KW-1185">Reference proteome</keyword>
<dbReference type="Gramene" id="rna-AYBTSS11_LOCUS27088">
    <property type="protein sequence ID" value="CAJ1975000.1"/>
    <property type="gene ID" value="gene-AYBTSS11_LOCUS27088"/>
</dbReference>
<evidence type="ECO:0000256" key="1">
    <source>
        <dbReference type="SAM" id="MobiDB-lite"/>
    </source>
</evidence>
<reference evidence="2" key="1">
    <citation type="submission" date="2023-10" db="EMBL/GenBank/DDBJ databases">
        <authorList>
            <person name="Domelevo Entfellner J.-B."/>
        </authorList>
    </citation>
    <scope>NUCLEOTIDE SEQUENCE</scope>
</reference>
<dbReference type="EMBL" id="OY731406">
    <property type="protein sequence ID" value="CAJ1975000.1"/>
    <property type="molecule type" value="Genomic_DNA"/>
</dbReference>
<dbReference type="AlphaFoldDB" id="A0AA86T6K2"/>
<evidence type="ECO:0000313" key="2">
    <source>
        <dbReference type="EMBL" id="CAJ1975000.1"/>
    </source>
</evidence>
<feature type="region of interest" description="Disordered" evidence="1">
    <location>
        <begin position="1"/>
        <end position="33"/>
    </location>
</feature>
<feature type="compositionally biased region" description="Basic and acidic residues" evidence="1">
    <location>
        <begin position="1"/>
        <end position="11"/>
    </location>
</feature>
<gene>
    <name evidence="2" type="ORF">AYBTSS11_LOCUS27088</name>
</gene>
<evidence type="ECO:0000313" key="3">
    <source>
        <dbReference type="Proteomes" id="UP001189624"/>
    </source>
</evidence>
<proteinExistence type="predicted"/>
<protein>
    <submittedName>
        <fullName evidence="2">Uncharacterized protein</fullName>
    </submittedName>
</protein>
<dbReference type="Proteomes" id="UP001189624">
    <property type="component" value="Chromosome 9"/>
</dbReference>
<name>A0AA86T6K2_9FABA</name>